<dbReference type="Proteomes" id="UP001366166">
    <property type="component" value="Chromosome"/>
</dbReference>
<dbReference type="RefSeq" id="WP_338599327.1">
    <property type="nucleotide sequence ID" value="NZ_AP028679.1"/>
</dbReference>
<dbReference type="SUPFAM" id="SSF52540">
    <property type="entry name" value="P-loop containing nucleoside triphosphate hydrolases"/>
    <property type="match status" value="1"/>
</dbReference>
<dbReference type="InterPro" id="IPR017911">
    <property type="entry name" value="MacB-like_ATP-bd"/>
</dbReference>
<evidence type="ECO:0000313" key="9">
    <source>
        <dbReference type="EMBL" id="BEQ15220.1"/>
    </source>
</evidence>
<dbReference type="KEGG" id="dmp:FAK_22860"/>
<evidence type="ECO:0000256" key="4">
    <source>
        <dbReference type="ARBA" id="ARBA00022741"/>
    </source>
</evidence>
<dbReference type="GO" id="GO:0005524">
    <property type="term" value="F:ATP binding"/>
    <property type="evidence" value="ECO:0007669"/>
    <property type="project" value="UniProtKB-KW"/>
</dbReference>
<dbReference type="GO" id="GO:0044874">
    <property type="term" value="P:lipoprotein localization to outer membrane"/>
    <property type="evidence" value="ECO:0007669"/>
    <property type="project" value="TreeGrafter"/>
</dbReference>
<keyword evidence="4" id="KW-0547">Nucleotide-binding</keyword>
<keyword evidence="2" id="KW-0813">Transport</keyword>
<keyword evidence="7" id="KW-0472">Membrane</keyword>
<proteinExistence type="inferred from homology"/>
<keyword evidence="5 9" id="KW-0067">ATP-binding</keyword>
<dbReference type="InterPro" id="IPR003593">
    <property type="entry name" value="AAA+_ATPase"/>
</dbReference>
<evidence type="ECO:0000313" key="10">
    <source>
        <dbReference type="Proteomes" id="UP001366166"/>
    </source>
</evidence>
<dbReference type="AlphaFoldDB" id="A0AAU9EU85"/>
<dbReference type="SMART" id="SM00382">
    <property type="entry name" value="AAA"/>
    <property type="match status" value="1"/>
</dbReference>
<evidence type="ECO:0000256" key="3">
    <source>
        <dbReference type="ARBA" id="ARBA00022475"/>
    </source>
</evidence>
<dbReference type="PROSITE" id="PS00211">
    <property type="entry name" value="ABC_TRANSPORTER_1"/>
    <property type="match status" value="1"/>
</dbReference>
<dbReference type="InterPro" id="IPR027417">
    <property type="entry name" value="P-loop_NTPase"/>
</dbReference>
<evidence type="ECO:0000259" key="8">
    <source>
        <dbReference type="SMART" id="SM00382"/>
    </source>
</evidence>
<dbReference type="GO" id="GO:0016887">
    <property type="term" value="F:ATP hydrolysis activity"/>
    <property type="evidence" value="ECO:0007669"/>
    <property type="project" value="InterPro"/>
</dbReference>
<dbReference type="GO" id="GO:0005886">
    <property type="term" value="C:plasma membrane"/>
    <property type="evidence" value="ECO:0007669"/>
    <property type="project" value="TreeGrafter"/>
</dbReference>
<dbReference type="InterPro" id="IPR017871">
    <property type="entry name" value="ABC_transporter-like_CS"/>
</dbReference>
<dbReference type="InterPro" id="IPR015854">
    <property type="entry name" value="ABC_transpr_LolD-like"/>
</dbReference>
<dbReference type="InterPro" id="IPR003439">
    <property type="entry name" value="ABC_transporter-like_ATP-bd"/>
</dbReference>
<name>A0AAU9EU85_9BACT</name>
<protein>
    <submittedName>
        <fullName evidence="9">Lipoprotein-releasing system ATP-binding protein LolD</fullName>
    </submittedName>
</protein>
<evidence type="ECO:0000256" key="1">
    <source>
        <dbReference type="ARBA" id="ARBA00005417"/>
    </source>
</evidence>
<dbReference type="GO" id="GO:0022857">
    <property type="term" value="F:transmembrane transporter activity"/>
    <property type="evidence" value="ECO:0007669"/>
    <property type="project" value="TreeGrafter"/>
</dbReference>
<dbReference type="EMBL" id="AP028679">
    <property type="protein sequence ID" value="BEQ15220.1"/>
    <property type="molecule type" value="Genomic_DNA"/>
</dbReference>
<dbReference type="FunFam" id="3.40.50.300:FF:000230">
    <property type="entry name" value="Lipoprotein-releasing system ATP-binding protein LolD"/>
    <property type="match status" value="1"/>
</dbReference>
<dbReference type="CDD" id="cd03255">
    <property type="entry name" value="ABC_MJ0796_LolCDE_FtsE"/>
    <property type="match status" value="1"/>
</dbReference>
<gene>
    <name evidence="9" type="primary">lolD</name>
    <name evidence="9" type="ORF">FAK_22860</name>
</gene>
<evidence type="ECO:0000256" key="5">
    <source>
        <dbReference type="ARBA" id="ARBA00022840"/>
    </source>
</evidence>
<feature type="domain" description="AAA+ ATPase" evidence="8">
    <location>
        <begin position="36"/>
        <end position="226"/>
    </location>
</feature>
<dbReference type="Pfam" id="PF00005">
    <property type="entry name" value="ABC_tran"/>
    <property type="match status" value="1"/>
</dbReference>
<dbReference type="Gene3D" id="3.40.50.300">
    <property type="entry name" value="P-loop containing nucleotide triphosphate hydrolases"/>
    <property type="match status" value="1"/>
</dbReference>
<organism evidence="9 10">
    <name type="scientific">Desulfoferula mesophila</name>
    <dbReference type="NCBI Taxonomy" id="3058419"/>
    <lineage>
        <taxon>Bacteria</taxon>
        <taxon>Pseudomonadati</taxon>
        <taxon>Thermodesulfobacteriota</taxon>
        <taxon>Desulfarculia</taxon>
        <taxon>Desulfarculales</taxon>
        <taxon>Desulfarculaceae</taxon>
        <taxon>Desulfoferula</taxon>
    </lineage>
</organism>
<sequence length="236" mass="25754">MTDEPRYIHIKQLKKTYFGPQDQVEVLKDLDLEVAQGETVAIVGASGVGKSTLLHIVGALDRPTSGRVMVGGREIFQMDEASLASFRNRQVGFVFQFHHLLPEFSALENVMMPALIARQDRAQAQKQAMELLDEVGVAHRSSHRVAQLSGGEAQRVAVARALVLGPSLLLADEPTGNLDERTGELVHQLLVKLNKSHGLTTLVATHNQRLAEALGRRVRLADGKAFSLDQAGPSEE</sequence>
<keyword evidence="6" id="KW-1278">Translocase</keyword>
<keyword evidence="10" id="KW-1185">Reference proteome</keyword>
<comment type="similarity">
    <text evidence="1">Belongs to the ABC transporter superfamily.</text>
</comment>
<keyword evidence="3" id="KW-1003">Cell membrane</keyword>
<evidence type="ECO:0000256" key="2">
    <source>
        <dbReference type="ARBA" id="ARBA00022448"/>
    </source>
</evidence>
<evidence type="ECO:0000256" key="7">
    <source>
        <dbReference type="ARBA" id="ARBA00023136"/>
    </source>
</evidence>
<keyword evidence="9" id="KW-0449">Lipoprotein</keyword>
<reference evidence="10" key="1">
    <citation type="journal article" date="2023" name="Arch. Microbiol.">
        <title>Desulfoferula mesophilus gen. nov. sp. nov., a mesophilic sulfate-reducing bacterium isolated from a brackish lake sediment.</title>
        <authorList>
            <person name="Watanabe T."/>
            <person name="Yabe T."/>
            <person name="Tsuji J.M."/>
            <person name="Fukui M."/>
        </authorList>
    </citation>
    <scope>NUCLEOTIDE SEQUENCE [LARGE SCALE GENOMIC DNA]</scope>
    <source>
        <strain evidence="10">12FAK</strain>
    </source>
</reference>
<accession>A0AAU9EU85</accession>
<dbReference type="PANTHER" id="PTHR24220">
    <property type="entry name" value="IMPORT ATP-BINDING PROTEIN"/>
    <property type="match status" value="1"/>
</dbReference>
<evidence type="ECO:0000256" key="6">
    <source>
        <dbReference type="ARBA" id="ARBA00022967"/>
    </source>
</evidence>
<dbReference type="PANTHER" id="PTHR24220:SF689">
    <property type="entry name" value="LIPOPROTEIN-RELEASING SYSTEM ATP-BINDING PROTEIN LOLD"/>
    <property type="match status" value="1"/>
</dbReference>
<dbReference type="GO" id="GO:0089705">
    <property type="term" value="P:protein localization to outer membrane"/>
    <property type="evidence" value="ECO:0007669"/>
    <property type="project" value="TreeGrafter"/>
</dbReference>